<organism evidence="6 7">
    <name type="scientific">Microbotryum silenes-dioicae</name>
    <dbReference type="NCBI Taxonomy" id="796604"/>
    <lineage>
        <taxon>Eukaryota</taxon>
        <taxon>Fungi</taxon>
        <taxon>Dikarya</taxon>
        <taxon>Basidiomycota</taxon>
        <taxon>Pucciniomycotina</taxon>
        <taxon>Microbotryomycetes</taxon>
        <taxon>Microbotryales</taxon>
        <taxon>Microbotryaceae</taxon>
        <taxon>Microbotryum</taxon>
    </lineage>
</organism>
<proteinExistence type="predicted"/>
<protein>
    <recommendedName>
        <fullName evidence="1">alpha,alpha-trehalose-phosphate synthase (UDP-forming)</fullName>
        <ecNumber evidence="1">2.4.1.15</ecNumber>
    </recommendedName>
</protein>
<dbReference type="AlphaFoldDB" id="A0A2X0NBM5"/>
<dbReference type="GO" id="GO:0005946">
    <property type="term" value="C:alpha,alpha-trehalose-phosphate synthase complex (UDP-forming)"/>
    <property type="evidence" value="ECO:0007669"/>
    <property type="project" value="TreeGrafter"/>
</dbReference>
<dbReference type="STRING" id="796604.A0A2X0NBM5"/>
<accession>A0A2X0NBM5</accession>
<gene>
    <name evidence="6" type="primary">BQ5605_C044g12166</name>
    <name evidence="6" type="ORF">BQ5605_C044G12166</name>
</gene>
<keyword evidence="3" id="KW-0808">Transferase</keyword>
<evidence type="ECO:0000256" key="2">
    <source>
        <dbReference type="ARBA" id="ARBA00022676"/>
    </source>
</evidence>
<dbReference type="GO" id="GO:0003825">
    <property type="term" value="F:alpha,alpha-trehalose-phosphate synthase (UDP-forming) activity"/>
    <property type="evidence" value="ECO:0007669"/>
    <property type="project" value="UniProtKB-EC"/>
</dbReference>
<dbReference type="PANTHER" id="PTHR10788">
    <property type="entry name" value="TREHALOSE-6-PHOSPHATE SYNTHASE"/>
    <property type="match status" value="1"/>
</dbReference>
<dbReference type="EMBL" id="FQNC01000114">
    <property type="protein sequence ID" value="SGZ31398.1"/>
    <property type="molecule type" value="Genomic_DNA"/>
</dbReference>
<dbReference type="FunFam" id="3.40.50.2000:FF:000007">
    <property type="entry name" value="Trehalose-6-phosphate synthase"/>
    <property type="match status" value="1"/>
</dbReference>
<evidence type="ECO:0000256" key="3">
    <source>
        <dbReference type="ARBA" id="ARBA00022679"/>
    </source>
</evidence>
<comment type="catalytic activity">
    <reaction evidence="4">
        <text>D-glucose 6-phosphate + UDP-alpha-D-glucose = alpha,alpha-trehalose 6-phosphate + UDP + H(+)</text>
        <dbReference type="Rhea" id="RHEA:18889"/>
        <dbReference type="ChEBI" id="CHEBI:15378"/>
        <dbReference type="ChEBI" id="CHEBI:58223"/>
        <dbReference type="ChEBI" id="CHEBI:58429"/>
        <dbReference type="ChEBI" id="CHEBI:58885"/>
        <dbReference type="ChEBI" id="CHEBI:61548"/>
        <dbReference type="EC" id="2.4.1.15"/>
    </reaction>
</comment>
<dbReference type="GO" id="GO:0005992">
    <property type="term" value="P:trehalose biosynthetic process"/>
    <property type="evidence" value="ECO:0007669"/>
    <property type="project" value="InterPro"/>
</dbReference>
<evidence type="ECO:0000256" key="1">
    <source>
        <dbReference type="ARBA" id="ARBA00012538"/>
    </source>
</evidence>
<dbReference type="CDD" id="cd03788">
    <property type="entry name" value="GT20_TPS"/>
    <property type="match status" value="1"/>
</dbReference>
<evidence type="ECO:0000256" key="4">
    <source>
        <dbReference type="ARBA" id="ARBA00048039"/>
    </source>
</evidence>
<dbReference type="EC" id="2.4.1.15" evidence="1"/>
<keyword evidence="2" id="KW-0328">Glycosyltransferase</keyword>
<dbReference type="Proteomes" id="UP000249464">
    <property type="component" value="Unassembled WGS sequence"/>
</dbReference>
<dbReference type="Gene3D" id="3.40.50.2000">
    <property type="entry name" value="Glycogen Phosphorylase B"/>
    <property type="match status" value="2"/>
</dbReference>
<dbReference type="Pfam" id="PF00982">
    <property type="entry name" value="Glyco_transf_20"/>
    <property type="match status" value="2"/>
</dbReference>
<feature type="compositionally biased region" description="Basic and acidic residues" evidence="5">
    <location>
        <begin position="1"/>
        <end position="16"/>
    </location>
</feature>
<keyword evidence="7" id="KW-1185">Reference proteome</keyword>
<dbReference type="SUPFAM" id="SSF53756">
    <property type="entry name" value="UDP-Glycosyltransferase/glycogen phosphorylase"/>
    <property type="match status" value="1"/>
</dbReference>
<dbReference type="InterPro" id="IPR001830">
    <property type="entry name" value="Glyco_trans_20"/>
</dbReference>
<dbReference type="PANTHER" id="PTHR10788:SF106">
    <property type="entry name" value="BCDNA.GH08860"/>
    <property type="match status" value="1"/>
</dbReference>
<evidence type="ECO:0000313" key="7">
    <source>
        <dbReference type="Proteomes" id="UP000249464"/>
    </source>
</evidence>
<sequence>MVTEQRGRPGRIERQRSCSSEAAFEQKQRSSGRSFSLASVVLTSRTILTASFGTRQPPRAAAGVAAIPSTALHSNRITRARLLDCGSRLPVSVIADPTAEGGYRFVPSSGGLASALSGCKKRMDFVWIGWPGFDVPEVDRDFITKKLQTEFSCSPVYLSAEVAERYYNGFSNSILWPLFHYHPGEMSFDETDWLAYRQANLLFAEAVQKLVQSGDIVWVQDYHLCLVPLFLRDLLGRSPASMGEDAQGSVAGMFQGLTLGPQAASPRPGSEEPTGVNGTHSRTVISQVQIGFFLHTPFPSSEVFRVLPVRREILLGMLNCDLIGFHTYDYARHFLSSVSRLLGLRSLPNRVELVGRHATVGTFPIGIEPSTFFDCLSRDSVVQRIAALRRRFEGVKIIVGVDRLDYIKGVPQKLLAMEEFLDDHPEWIGKVVLVQVAVPSRQDVEEYQNLRASVNELVGRINGRFGTVEFMPIHFMHRSIPFEELTALYAVSDACLITSTRDGMNLVAYEYVACQQERHGVLILSEFAGAAHSLNGSLIVNPWNTGETAAAINRAMTMDTATRQKNHSQLFRYVSKYTAAHWGTEFVAELMGIAEKADADSGFNPSGKCTNARP</sequence>
<feature type="region of interest" description="Disordered" evidence="5">
    <location>
        <begin position="1"/>
        <end position="25"/>
    </location>
</feature>
<reference evidence="6 7" key="1">
    <citation type="submission" date="2016-11" db="EMBL/GenBank/DDBJ databases">
        <authorList>
            <person name="Jaros S."/>
            <person name="Januszkiewicz K."/>
            <person name="Wedrychowicz H."/>
        </authorList>
    </citation>
    <scope>NUCLEOTIDE SEQUENCE [LARGE SCALE GENOMIC DNA]</scope>
</reference>
<dbReference type="GO" id="GO:0005829">
    <property type="term" value="C:cytosol"/>
    <property type="evidence" value="ECO:0007669"/>
    <property type="project" value="TreeGrafter"/>
</dbReference>
<dbReference type="GO" id="GO:0004805">
    <property type="term" value="F:trehalose-phosphatase activity"/>
    <property type="evidence" value="ECO:0007669"/>
    <property type="project" value="TreeGrafter"/>
</dbReference>
<evidence type="ECO:0000313" key="6">
    <source>
        <dbReference type="EMBL" id="SGZ31398.1"/>
    </source>
</evidence>
<name>A0A2X0NBM5_9BASI</name>
<evidence type="ECO:0000256" key="5">
    <source>
        <dbReference type="SAM" id="MobiDB-lite"/>
    </source>
</evidence>
<dbReference type="GO" id="GO:0034605">
    <property type="term" value="P:cellular response to heat"/>
    <property type="evidence" value="ECO:0007669"/>
    <property type="project" value="TreeGrafter"/>
</dbReference>